<evidence type="ECO:0000313" key="1">
    <source>
        <dbReference type="EMBL" id="SHK91570.1"/>
    </source>
</evidence>
<dbReference type="STRING" id="1419482.SAMN05444266_101576"/>
<reference evidence="1 2" key="1">
    <citation type="submission" date="2016-11" db="EMBL/GenBank/DDBJ databases">
        <authorList>
            <person name="Jaros S."/>
            <person name="Januszkiewicz K."/>
            <person name="Wedrychowicz H."/>
        </authorList>
    </citation>
    <scope>NUCLEOTIDE SEQUENCE [LARGE SCALE GENOMIC DNA]</scope>
    <source>
        <strain evidence="1 2">DSM 27406</strain>
    </source>
</reference>
<dbReference type="AlphaFoldDB" id="A0A1M6WCT0"/>
<sequence>MKQQYIIPSALLLLLLILGLGYCRQQKDVRKILAENERLHNENRDLRRSLDQSGRVAQQISDRKDIQQRVNAQFVDRRAYFRQNWQQFITVSLSDYRTGFLGGIKNLSIIVRNQTDYPLENVVVTLQYLRNNDEVFKTEQYAIKNIPAQGQQTLQASNSRKGSKATVKLLSITSQAMNFCWATNKQVAPGTPDPYACVPTAPVPQNQ</sequence>
<dbReference type="EMBL" id="FRBL01000001">
    <property type="protein sequence ID" value="SHK91570.1"/>
    <property type="molecule type" value="Genomic_DNA"/>
</dbReference>
<accession>A0A1M6WCT0</accession>
<evidence type="ECO:0000313" key="2">
    <source>
        <dbReference type="Proteomes" id="UP000184420"/>
    </source>
</evidence>
<keyword evidence="2" id="KW-1185">Reference proteome</keyword>
<protein>
    <submittedName>
        <fullName evidence="1">Uncharacterized protein</fullName>
    </submittedName>
</protein>
<dbReference type="Proteomes" id="UP000184420">
    <property type="component" value="Unassembled WGS sequence"/>
</dbReference>
<organism evidence="1 2">
    <name type="scientific">Chitinophaga jiangningensis</name>
    <dbReference type="NCBI Taxonomy" id="1419482"/>
    <lineage>
        <taxon>Bacteria</taxon>
        <taxon>Pseudomonadati</taxon>
        <taxon>Bacteroidota</taxon>
        <taxon>Chitinophagia</taxon>
        <taxon>Chitinophagales</taxon>
        <taxon>Chitinophagaceae</taxon>
        <taxon>Chitinophaga</taxon>
    </lineage>
</organism>
<name>A0A1M6WCT0_9BACT</name>
<proteinExistence type="predicted"/>
<dbReference type="OrthoDB" id="663426at2"/>
<gene>
    <name evidence="1" type="ORF">SAMN05444266_101576</name>
</gene>
<dbReference type="RefSeq" id="WP_143159804.1">
    <property type="nucleotide sequence ID" value="NZ_FRBL01000001.1"/>
</dbReference>